<organism evidence="1 2">
    <name type="scientific">Riemerella anatipestifer</name>
    <name type="common">Moraxella anatipestifer</name>
    <dbReference type="NCBI Taxonomy" id="34085"/>
    <lineage>
        <taxon>Bacteria</taxon>
        <taxon>Pseudomonadati</taxon>
        <taxon>Bacteroidota</taxon>
        <taxon>Flavobacteriia</taxon>
        <taxon>Flavobacteriales</taxon>
        <taxon>Weeksellaceae</taxon>
        <taxon>Riemerella</taxon>
    </lineage>
</organism>
<dbReference type="RefSeq" id="WP_064969571.1">
    <property type="nucleotide sequence ID" value="NZ_JAFELY010000005.1"/>
</dbReference>
<proteinExistence type="predicted"/>
<reference evidence="1" key="1">
    <citation type="submission" date="2022-10" db="EMBL/GenBank/DDBJ databases">
        <title>Sifting through the core-genome to identify putative cross-protective antigens against Riemerella anatipestifer.</title>
        <authorList>
            <person name="Zheng X."/>
            <person name="Zhang W."/>
        </authorList>
    </citation>
    <scope>NUCLEOTIDE SEQUENCE</scope>
    <source>
        <strain evidence="1">ZWRA178</strain>
    </source>
</reference>
<name>A0AAP3EVM5_RIEAN</name>
<accession>A0AAP3EVM5</accession>
<sequence length="184" mass="20427">MKTILKFSVLSVGLLLTTCKDRTTEESQDKLPPITQTGANTAGCLVNGKVLIPRNGVSAIPTVYGLTISMSNYTPGYYIDLYNVEEKRRVYIYVQSKNKTGNFTINQSNGDGTGRAQTLSQMFYEIDNKKYLSSDNSGLITITKYDYPIVSGTFSATLYNEDNPSEKIQITDGRFDINAKTLNQ</sequence>
<dbReference type="Proteomes" id="UP001207440">
    <property type="component" value="Unassembled WGS sequence"/>
</dbReference>
<evidence type="ECO:0000313" key="2">
    <source>
        <dbReference type="Proteomes" id="UP001207440"/>
    </source>
</evidence>
<comment type="caution">
    <text evidence="1">The sequence shown here is derived from an EMBL/GenBank/DDBJ whole genome shotgun (WGS) entry which is preliminary data.</text>
</comment>
<evidence type="ECO:0000313" key="1">
    <source>
        <dbReference type="EMBL" id="MCW0523164.1"/>
    </source>
</evidence>
<protein>
    <submittedName>
        <fullName evidence="1">DUF5025 domain-containing protein</fullName>
    </submittedName>
</protein>
<dbReference type="AlphaFoldDB" id="A0AAP3EVM5"/>
<dbReference type="EMBL" id="JAOZYT010000008">
    <property type="protein sequence ID" value="MCW0523164.1"/>
    <property type="molecule type" value="Genomic_DNA"/>
</dbReference>
<gene>
    <name evidence="1" type="ORF">OKE68_02380</name>
</gene>